<evidence type="ECO:0008006" key="3">
    <source>
        <dbReference type="Google" id="ProtNLM"/>
    </source>
</evidence>
<organism evidence="1 2">
    <name type="scientific">Candidatus Methanobinarius endosymbioticus</name>
    <dbReference type="NCBI Taxonomy" id="2006182"/>
    <lineage>
        <taxon>Archaea</taxon>
        <taxon>Methanobacteriati</taxon>
        <taxon>Methanobacteriota</taxon>
        <taxon>Methanomada group</taxon>
        <taxon>Methanobacteria</taxon>
        <taxon>Methanobacteriales</taxon>
        <taxon>Methanobacteriaceae</taxon>
        <taxon>Candidatus Methanobinarius</taxon>
    </lineage>
</organism>
<sequence length="329" mass="35220">MLINKGNILIFLIILSFFVLFSLSVVSAGTHNLDNTTTHAAINIVISSDSSSDVIINLASGDYNGLTGTVLINRANVTIVGETRDGVKITGPATGTLNLFTIRASNVKIINLTISSYTTAINSDRGNLTITNNNITSRGTTSVIQIQNNNAANNLKRMSIENNTIVAPTLNTNNVGAIHIYPSNANGVSDSIVGNNITATNGSNSIGVFLRTPGNTNIILDDNNLDASRDIILLFNGSASTLSKDTNITFTNNNITGTNDQAVFMNGYNSSYVNINFTKNNIKRMHVNGVGITAEGSTNINIYFDENNITSLKNDAVYFGVYIRTKILI</sequence>
<dbReference type="InterPro" id="IPR011050">
    <property type="entry name" value="Pectin_lyase_fold/virulence"/>
</dbReference>
<dbReference type="Proteomes" id="UP000253099">
    <property type="component" value="Unassembled WGS sequence"/>
</dbReference>
<evidence type="ECO:0000313" key="1">
    <source>
        <dbReference type="EMBL" id="RBQ24590.1"/>
    </source>
</evidence>
<dbReference type="SUPFAM" id="SSF51126">
    <property type="entry name" value="Pectin lyase-like"/>
    <property type="match status" value="1"/>
</dbReference>
<accession>A0A366MFY5</accession>
<dbReference type="AlphaFoldDB" id="A0A366MFY5"/>
<protein>
    <recommendedName>
        <fullName evidence="3">Right handed beta helix domain-containing protein</fullName>
    </recommendedName>
</protein>
<keyword evidence="2" id="KW-1185">Reference proteome</keyword>
<dbReference type="SMART" id="SM00710">
    <property type="entry name" value="PbH1"/>
    <property type="match status" value="5"/>
</dbReference>
<evidence type="ECO:0000313" key="2">
    <source>
        <dbReference type="Proteomes" id="UP000253099"/>
    </source>
</evidence>
<dbReference type="EMBL" id="NIZT01000001">
    <property type="protein sequence ID" value="RBQ24590.1"/>
    <property type="molecule type" value="Genomic_DNA"/>
</dbReference>
<name>A0A366MFY5_9EURY</name>
<comment type="caution">
    <text evidence="1">The sequence shown here is derived from an EMBL/GenBank/DDBJ whole genome shotgun (WGS) entry which is preliminary data.</text>
</comment>
<proteinExistence type="predicted"/>
<dbReference type="Gene3D" id="2.160.20.10">
    <property type="entry name" value="Single-stranded right-handed beta-helix, Pectin lyase-like"/>
    <property type="match status" value="1"/>
</dbReference>
<gene>
    <name evidence="1" type="ORF">ALNOE001_00100</name>
</gene>
<reference evidence="1 2" key="1">
    <citation type="submission" date="2018-06" db="EMBL/GenBank/DDBJ databases">
        <title>Genomic insight into two independent archaeal endosymbiosis events.</title>
        <authorList>
            <person name="Lind A.E."/>
            <person name="Lewis W.H."/>
            <person name="Spang A."/>
            <person name="Guy L."/>
            <person name="Embley M.T."/>
            <person name="Ettema T.J.G."/>
        </authorList>
    </citation>
    <scope>NUCLEOTIDE SEQUENCE [LARGE SCALE GENOMIC DNA]</scope>
    <source>
        <strain evidence="1">NOE</strain>
    </source>
</reference>
<dbReference type="InterPro" id="IPR006626">
    <property type="entry name" value="PbH1"/>
</dbReference>
<dbReference type="InterPro" id="IPR012334">
    <property type="entry name" value="Pectin_lyas_fold"/>
</dbReference>